<dbReference type="EMBL" id="JAFELM010000021">
    <property type="protein sequence ID" value="MBM6617279.1"/>
    <property type="molecule type" value="Genomic_DNA"/>
</dbReference>
<evidence type="ECO:0000256" key="1">
    <source>
        <dbReference type="SAM" id="MobiDB-lite"/>
    </source>
</evidence>
<feature type="transmembrane region" description="Helical" evidence="2">
    <location>
        <begin position="353"/>
        <end position="375"/>
    </location>
</feature>
<sequence length="546" mass="63765">MKHLVVTFQNLVTDLDQVSSRLEWTESLHLVSVTYRDKVGSFIHVIKNPTYLAEINNTHISVEVKIGTNILYDQQFIDKYEMKILEDDQVAEVTISFNKEISLQLHSNVTLFFNIDSFLSEWSFNNLSMVTFFKNIDKEKQVFIYLPTDEKIENPFLKVIPFKDYNGFEPNALEQNQKDLIDDSIKIREEHTRISTSMPVPYYFYFESSKLKFPENLYLSFQQSLFFLSLLHISNKYENEVFIVRGQKSVEYNWQKDFKPNFADILYSIFNFCYGKEQAQDKLEIGRNILTTYHLDESIDKLDAQLDKIEKTINRHFSLYVNDKIKKFLDESKKAIDEAHKYAKETREAADKVVSNINTSIIGLITAVFSGIVIMARGNKWFLIVALLLHMFYFGLTYFLNRYFAKKKQKEILDVYDQSIGYISNVTEEEKVEIKQMYIDSASESIDNNLKIYKWLSNSLVVLMLLLSIVVFFFMPNLDSAKKQSEQQNIKQEQINKGTSPSNNEDKVQNTSEKSKQSQDQAEKNNSKVNPTNSNTDSNKNLDNKK</sequence>
<accession>A0ABS2DFQ5</accession>
<feature type="compositionally biased region" description="Polar residues" evidence="1">
    <location>
        <begin position="527"/>
        <end position="539"/>
    </location>
</feature>
<reference evidence="3 4" key="1">
    <citation type="submission" date="2021-02" db="EMBL/GenBank/DDBJ databases">
        <title>Bacillus sp. RD4P76, an endophyte from a halophyte.</title>
        <authorList>
            <person name="Sun J.-Q."/>
        </authorList>
    </citation>
    <scope>NUCLEOTIDE SEQUENCE [LARGE SCALE GENOMIC DNA]</scope>
    <source>
        <strain evidence="3 4">RD4P76</strain>
    </source>
</reference>
<dbReference type="Proteomes" id="UP001518925">
    <property type="component" value="Unassembled WGS sequence"/>
</dbReference>
<organism evidence="3 4">
    <name type="scientific">Bacillus suaedaesalsae</name>
    <dbReference type="NCBI Taxonomy" id="2810349"/>
    <lineage>
        <taxon>Bacteria</taxon>
        <taxon>Bacillati</taxon>
        <taxon>Bacillota</taxon>
        <taxon>Bacilli</taxon>
        <taxon>Bacillales</taxon>
        <taxon>Bacillaceae</taxon>
        <taxon>Bacillus</taxon>
    </lineage>
</organism>
<feature type="compositionally biased region" description="Polar residues" evidence="1">
    <location>
        <begin position="486"/>
        <end position="503"/>
    </location>
</feature>
<evidence type="ECO:0000313" key="4">
    <source>
        <dbReference type="Proteomes" id="UP001518925"/>
    </source>
</evidence>
<feature type="transmembrane region" description="Helical" evidence="2">
    <location>
        <begin position="455"/>
        <end position="475"/>
    </location>
</feature>
<keyword evidence="2" id="KW-0472">Membrane</keyword>
<evidence type="ECO:0000313" key="3">
    <source>
        <dbReference type="EMBL" id="MBM6617279.1"/>
    </source>
</evidence>
<feature type="compositionally biased region" description="Basic and acidic residues" evidence="1">
    <location>
        <begin position="504"/>
        <end position="526"/>
    </location>
</feature>
<keyword evidence="2" id="KW-1133">Transmembrane helix</keyword>
<evidence type="ECO:0000256" key="2">
    <source>
        <dbReference type="SAM" id="Phobius"/>
    </source>
</evidence>
<name>A0ABS2DFQ5_9BACI</name>
<feature type="transmembrane region" description="Helical" evidence="2">
    <location>
        <begin position="381"/>
        <end position="400"/>
    </location>
</feature>
<dbReference type="RefSeq" id="WP_204202658.1">
    <property type="nucleotide sequence ID" value="NZ_JAFELM010000021.1"/>
</dbReference>
<keyword evidence="2" id="KW-0812">Transmembrane</keyword>
<comment type="caution">
    <text evidence="3">The sequence shown here is derived from an EMBL/GenBank/DDBJ whole genome shotgun (WGS) entry which is preliminary data.</text>
</comment>
<proteinExistence type="predicted"/>
<gene>
    <name evidence="3" type="ORF">JR050_06270</name>
</gene>
<feature type="region of interest" description="Disordered" evidence="1">
    <location>
        <begin position="485"/>
        <end position="546"/>
    </location>
</feature>
<keyword evidence="4" id="KW-1185">Reference proteome</keyword>
<protein>
    <submittedName>
        <fullName evidence="3">Uncharacterized protein</fullName>
    </submittedName>
</protein>